<comment type="caution">
    <text evidence="3">The sequence shown here is derived from an EMBL/GenBank/DDBJ whole genome shotgun (WGS) entry which is preliminary data.</text>
</comment>
<gene>
    <name evidence="3" type="ORF">FAJ39_01320</name>
    <name evidence="2" type="ORF">FAJ39_03275</name>
</gene>
<protein>
    <submittedName>
        <fullName evidence="3">Glycosyltransferase family 2 protein</fullName>
    </submittedName>
</protein>
<dbReference type="OrthoDB" id="8773442at2"/>
<dbReference type="Proteomes" id="UP000305165">
    <property type="component" value="Unassembled WGS sequence"/>
</dbReference>
<feature type="domain" description="Glycosyltransferase 2-like" evidence="1">
    <location>
        <begin position="11"/>
        <end position="140"/>
    </location>
</feature>
<evidence type="ECO:0000313" key="2">
    <source>
        <dbReference type="EMBL" id="TII00109.1"/>
    </source>
</evidence>
<accession>A0A4T2GP71</accession>
<organism evidence="3 4">
    <name type="scientific">Streptococcus suis</name>
    <dbReference type="NCBI Taxonomy" id="1307"/>
    <lineage>
        <taxon>Bacteria</taxon>
        <taxon>Bacillati</taxon>
        <taxon>Bacillota</taxon>
        <taxon>Bacilli</taxon>
        <taxon>Lactobacillales</taxon>
        <taxon>Streptococcaceae</taxon>
        <taxon>Streptococcus</taxon>
    </lineage>
</organism>
<dbReference type="PANTHER" id="PTHR22916:SF3">
    <property type="entry name" value="UDP-GLCNAC:BETAGAL BETA-1,3-N-ACETYLGLUCOSAMINYLTRANSFERASE-LIKE PROTEIN 1"/>
    <property type="match status" value="1"/>
</dbReference>
<keyword evidence="3" id="KW-0808">Transferase</keyword>
<dbReference type="PANTHER" id="PTHR22916">
    <property type="entry name" value="GLYCOSYLTRANSFERASE"/>
    <property type="match status" value="1"/>
</dbReference>
<evidence type="ECO:0000259" key="1">
    <source>
        <dbReference type="Pfam" id="PF00535"/>
    </source>
</evidence>
<dbReference type="InterPro" id="IPR001173">
    <property type="entry name" value="Glyco_trans_2-like"/>
</dbReference>
<dbReference type="Gene3D" id="3.90.550.10">
    <property type="entry name" value="Spore Coat Polysaccharide Biosynthesis Protein SpsA, Chain A"/>
    <property type="match status" value="1"/>
</dbReference>
<name>A0A4T2GP71_STRSU</name>
<dbReference type="AlphaFoldDB" id="A0A4T2GP71"/>
<dbReference type="SUPFAM" id="SSF53448">
    <property type="entry name" value="Nucleotide-diphospho-sugar transferases"/>
    <property type="match status" value="1"/>
</dbReference>
<dbReference type="GO" id="GO:0016758">
    <property type="term" value="F:hexosyltransferase activity"/>
    <property type="evidence" value="ECO:0007669"/>
    <property type="project" value="UniProtKB-ARBA"/>
</dbReference>
<dbReference type="Pfam" id="PF00535">
    <property type="entry name" value="Glycos_transf_2"/>
    <property type="match status" value="1"/>
</dbReference>
<dbReference type="InterPro" id="IPR029044">
    <property type="entry name" value="Nucleotide-diphossugar_trans"/>
</dbReference>
<reference evidence="3 4" key="1">
    <citation type="submission" date="2019-04" db="EMBL/GenBank/DDBJ databases">
        <title>Genome analysis of Streptococcus suis strain WUSS424.</title>
        <authorList>
            <person name="Chen H."/>
            <person name="Gao X."/>
            <person name="Wu Z."/>
        </authorList>
    </citation>
    <scope>NUCLEOTIDE SEQUENCE [LARGE SCALE GENOMIC DNA]</scope>
    <source>
        <strain evidence="3 4">WUSS424</strain>
    </source>
</reference>
<sequence>MTQIKDIPLVSVIIPMYNAEKFIQETLHSVLAQTYPAFEVIVVDDRSSDDSVLLVQAMIETDSRIRFLQNKVNAGVAVARNAGVAAARGRFISFLDADDLWLPNKLAKQVDFMLQQGHAFTFSSYQFADENGRPIKSPVHVPSKISYQEALRNHTIWTSTVMLDLEQLTKSQIEMPNVRKGQDTATWWKILKVTGHAYSIDEVLSLYRRTPASLSANKFAAIKRTWNLFRNVEGLTFGQTVLPFLGYAFHAIKRRV</sequence>
<evidence type="ECO:0000313" key="4">
    <source>
        <dbReference type="Proteomes" id="UP000305165"/>
    </source>
</evidence>
<dbReference type="EMBL" id="SSXO01000002">
    <property type="protein sequence ID" value="TII00109.1"/>
    <property type="molecule type" value="Genomic_DNA"/>
</dbReference>
<dbReference type="CDD" id="cd00761">
    <property type="entry name" value="Glyco_tranf_GTA_type"/>
    <property type="match status" value="1"/>
</dbReference>
<proteinExistence type="predicted"/>
<dbReference type="EMBL" id="SSXO01000001">
    <property type="protein sequence ID" value="TII00996.1"/>
    <property type="molecule type" value="Genomic_DNA"/>
</dbReference>
<evidence type="ECO:0000313" key="3">
    <source>
        <dbReference type="EMBL" id="TII00996.1"/>
    </source>
</evidence>